<dbReference type="EMBL" id="UYRT01003925">
    <property type="protein sequence ID" value="VDK34942.1"/>
    <property type="molecule type" value="Genomic_DNA"/>
</dbReference>
<keyword evidence="2" id="KW-1185">Reference proteome</keyword>
<name>A0A183D1G5_9BILA</name>
<dbReference type="Proteomes" id="UP000271098">
    <property type="component" value="Unassembled WGS sequence"/>
</dbReference>
<gene>
    <name evidence="1" type="ORF">GPUH_LOCUS2556</name>
</gene>
<dbReference type="OrthoDB" id="10436856at2759"/>
<dbReference type="AlphaFoldDB" id="A0A183D1G5"/>
<reference evidence="3" key="1">
    <citation type="submission" date="2016-06" db="UniProtKB">
        <authorList>
            <consortium name="WormBaseParasite"/>
        </authorList>
    </citation>
    <scope>IDENTIFICATION</scope>
</reference>
<protein>
    <submittedName>
        <fullName evidence="3">LAM_G_DOMAIN domain-containing protein</fullName>
    </submittedName>
</protein>
<organism evidence="3">
    <name type="scientific">Gongylonema pulchrum</name>
    <dbReference type="NCBI Taxonomy" id="637853"/>
    <lineage>
        <taxon>Eukaryota</taxon>
        <taxon>Metazoa</taxon>
        <taxon>Ecdysozoa</taxon>
        <taxon>Nematoda</taxon>
        <taxon>Chromadorea</taxon>
        <taxon>Rhabditida</taxon>
        <taxon>Spirurina</taxon>
        <taxon>Spiruromorpha</taxon>
        <taxon>Spiruroidea</taxon>
        <taxon>Gongylonematidae</taxon>
        <taxon>Gongylonema</taxon>
    </lineage>
</organism>
<sequence>MSHSHQLTLSPFFSRYNQILLEFDYGLDTVHMIFDGNRKTTSWNTGDKGYHIRFGNKIYFSAGDSEVGLSGCLRAIYVGHFDVIDGYVKGSGKVSFLQSIFW</sequence>
<proteinExistence type="predicted"/>
<evidence type="ECO:0000313" key="2">
    <source>
        <dbReference type="Proteomes" id="UP000271098"/>
    </source>
</evidence>
<evidence type="ECO:0000313" key="3">
    <source>
        <dbReference type="WBParaSite" id="GPUH_0000256101-mRNA-1"/>
    </source>
</evidence>
<accession>A0A183D1G5</accession>
<dbReference type="WBParaSite" id="GPUH_0000256101-mRNA-1">
    <property type="protein sequence ID" value="GPUH_0000256101-mRNA-1"/>
    <property type="gene ID" value="GPUH_0000256101"/>
</dbReference>
<reference evidence="1 2" key="2">
    <citation type="submission" date="2018-11" db="EMBL/GenBank/DDBJ databases">
        <authorList>
            <consortium name="Pathogen Informatics"/>
        </authorList>
    </citation>
    <scope>NUCLEOTIDE SEQUENCE [LARGE SCALE GENOMIC DNA]</scope>
</reference>
<evidence type="ECO:0000313" key="1">
    <source>
        <dbReference type="EMBL" id="VDK34942.1"/>
    </source>
</evidence>